<sequence>MNGDYPRATAHIGGHPLHPLVAPFPIVSFIGAFVTDTMWLASHEAGWATASNWLIGVGLVTALLAAATGMADYLGDDRVRRIGQATRHMIANVVVVTLEAVSLFVRLGGGSEMIGSLGIWLGGASVAILVYSGWLGGELVYRHRVGVRDPQEDEPAASSPKFSRDRR</sequence>
<proteinExistence type="predicted"/>
<protein>
    <submittedName>
        <fullName evidence="3">Membrane protein</fullName>
    </submittedName>
</protein>
<keyword evidence="1" id="KW-0472">Membrane</keyword>
<keyword evidence="4" id="KW-1185">Reference proteome</keyword>
<dbReference type="Proteomes" id="UP001156703">
    <property type="component" value="Unassembled WGS sequence"/>
</dbReference>
<evidence type="ECO:0000259" key="2">
    <source>
        <dbReference type="Pfam" id="PF09990"/>
    </source>
</evidence>
<feature type="transmembrane region" description="Helical" evidence="1">
    <location>
        <begin position="20"/>
        <end position="41"/>
    </location>
</feature>
<feature type="transmembrane region" description="Helical" evidence="1">
    <location>
        <begin position="53"/>
        <end position="74"/>
    </location>
</feature>
<keyword evidence="1" id="KW-1133">Transmembrane helix</keyword>
<dbReference type="EMBL" id="BSOO01000011">
    <property type="protein sequence ID" value="GLR47610.1"/>
    <property type="molecule type" value="Genomic_DNA"/>
</dbReference>
<evidence type="ECO:0000313" key="4">
    <source>
        <dbReference type="Proteomes" id="UP001156703"/>
    </source>
</evidence>
<dbReference type="InterPro" id="IPR016923">
    <property type="entry name" value="UCP029509"/>
</dbReference>
<gene>
    <name evidence="3" type="ORF">GCM10007925_13230</name>
</gene>
<dbReference type="PIRSF" id="PIRSF029509">
    <property type="entry name" value="UCP029509"/>
    <property type="match status" value="1"/>
</dbReference>
<comment type="caution">
    <text evidence="3">The sequence shown here is derived from an EMBL/GenBank/DDBJ whole genome shotgun (WGS) entry which is preliminary data.</text>
</comment>
<reference evidence="4" key="1">
    <citation type="journal article" date="2019" name="Int. J. Syst. Evol. Microbiol.">
        <title>The Global Catalogue of Microorganisms (GCM) 10K type strain sequencing project: providing services to taxonomists for standard genome sequencing and annotation.</title>
        <authorList>
            <consortium name="The Broad Institute Genomics Platform"/>
            <consortium name="The Broad Institute Genome Sequencing Center for Infectious Disease"/>
            <person name="Wu L."/>
            <person name="Ma J."/>
        </authorList>
    </citation>
    <scope>NUCLEOTIDE SEQUENCE [LARGE SCALE GENOMIC DNA]</scope>
    <source>
        <strain evidence="4">NBRC 102146</strain>
    </source>
</reference>
<accession>A0ABQ5Z6E7</accession>
<evidence type="ECO:0000256" key="1">
    <source>
        <dbReference type="SAM" id="Phobius"/>
    </source>
</evidence>
<keyword evidence="1" id="KW-0812">Transmembrane</keyword>
<feature type="transmembrane region" description="Helical" evidence="1">
    <location>
        <begin position="113"/>
        <end position="134"/>
    </location>
</feature>
<name>A0ABQ5Z6E7_9SPHN</name>
<organism evidence="3 4">
    <name type="scientific">Sphingomonas astaxanthinifaciens DSM 22298</name>
    <dbReference type="NCBI Taxonomy" id="1123267"/>
    <lineage>
        <taxon>Bacteria</taxon>
        <taxon>Pseudomonadati</taxon>
        <taxon>Pseudomonadota</taxon>
        <taxon>Alphaproteobacteria</taxon>
        <taxon>Sphingomonadales</taxon>
        <taxon>Sphingomonadaceae</taxon>
        <taxon>Sphingomonas</taxon>
    </lineage>
</organism>
<feature type="domain" description="DUF2231" evidence="2">
    <location>
        <begin position="14"/>
        <end position="148"/>
    </location>
</feature>
<dbReference type="InterPro" id="IPR019251">
    <property type="entry name" value="DUF2231_TM"/>
</dbReference>
<dbReference type="Pfam" id="PF09990">
    <property type="entry name" value="DUF2231"/>
    <property type="match status" value="1"/>
</dbReference>
<feature type="transmembrane region" description="Helical" evidence="1">
    <location>
        <begin position="86"/>
        <end position="107"/>
    </location>
</feature>
<evidence type="ECO:0000313" key="3">
    <source>
        <dbReference type="EMBL" id="GLR47610.1"/>
    </source>
</evidence>